<evidence type="ECO:0000313" key="3">
    <source>
        <dbReference type="Proteomes" id="UP000295727"/>
    </source>
</evidence>
<protein>
    <submittedName>
        <fullName evidence="2">C4-dicarboxylate ABC transporter substrate-binding protein</fullName>
    </submittedName>
</protein>
<dbReference type="SUPFAM" id="SSF53850">
    <property type="entry name" value="Periplasmic binding protein-like II"/>
    <property type="match status" value="1"/>
</dbReference>
<dbReference type="InterPro" id="IPR011852">
    <property type="entry name" value="TRAP_TAXI"/>
</dbReference>
<feature type="transmembrane region" description="Helical" evidence="1">
    <location>
        <begin position="20"/>
        <end position="45"/>
    </location>
</feature>
<sequence length="452" mass="49893">MKRHRQPLPHFMRDPSHPAWRDLALTTLPIALFCIVVVAVFVWLVDPAPPRSITISAGPRDSSFMQMAEAYRTILARNGVKLKILESDGSVQNLQRLLDPKAKVDLAFVQGGVADGLDTRSLVSLGSVAYLPIVVFYRGSGLTQLAALDGKRIAIGRVGSGTRELSLKLLDANGMEPGGDSTFLPLDGMEAATALVSNRVDVAMLSGDSTTRELMQRLLGIPGISVMSFDEQAAYTRLFPYLESIDLPAGVLDLSRRVPPQTVHMIGPTVEIVARNTLHPAISDLIIEAADEVNGVPGLLQRAGEFPSPVAHDFRISEDASRYYKSGKSFLYRTLPFWLASVTDRLLVLLLPLAVLVFPALRAIPALYRWRVRSRIYRYYGALIAIERDALKHTSEEERRALIAELDEIESALNTLRMPLAYADAFYVLREHVGFVRMHLSPGHKQPEGAEH</sequence>
<dbReference type="KEGG" id="ppai:E1956_24410"/>
<dbReference type="OrthoDB" id="237270at2"/>
<evidence type="ECO:0000313" key="2">
    <source>
        <dbReference type="EMBL" id="QBR00215.1"/>
    </source>
</evidence>
<keyword evidence="3" id="KW-1185">Reference proteome</keyword>
<dbReference type="PANTHER" id="PTHR42941">
    <property type="entry name" value="SLL1037 PROTEIN"/>
    <property type="match status" value="1"/>
</dbReference>
<name>A0A4P7D0S3_9BURK</name>
<keyword evidence="1" id="KW-1133">Transmembrane helix</keyword>
<gene>
    <name evidence="2" type="ORF">E1956_24410</name>
</gene>
<keyword evidence="1" id="KW-0812">Transmembrane</keyword>
<feature type="transmembrane region" description="Helical" evidence="1">
    <location>
        <begin position="346"/>
        <end position="368"/>
    </location>
</feature>
<dbReference type="Proteomes" id="UP000295727">
    <property type="component" value="Chromosome 2"/>
</dbReference>
<dbReference type="AlphaFoldDB" id="A0A4P7D0S3"/>
<dbReference type="Pfam" id="PF16868">
    <property type="entry name" value="NMT1_3"/>
    <property type="match status" value="1"/>
</dbReference>
<reference evidence="2 3" key="1">
    <citation type="submission" date="2019-03" db="EMBL/GenBank/DDBJ databases">
        <title>Paraburkholderia sp. 7MH5, isolated from subtropical forest soil.</title>
        <authorList>
            <person name="Gao Z.-H."/>
            <person name="Qiu L.-H."/>
        </authorList>
    </citation>
    <scope>NUCLEOTIDE SEQUENCE [LARGE SCALE GENOMIC DNA]</scope>
    <source>
        <strain evidence="2 3">7MH5</strain>
    </source>
</reference>
<dbReference type="Gene3D" id="3.40.190.10">
    <property type="entry name" value="Periplasmic binding protein-like II"/>
    <property type="match status" value="2"/>
</dbReference>
<organism evidence="2 3">
    <name type="scientific">Paraburkholderia pallida</name>
    <dbReference type="NCBI Taxonomy" id="2547399"/>
    <lineage>
        <taxon>Bacteria</taxon>
        <taxon>Pseudomonadati</taxon>
        <taxon>Pseudomonadota</taxon>
        <taxon>Betaproteobacteria</taxon>
        <taxon>Burkholderiales</taxon>
        <taxon>Burkholderiaceae</taxon>
        <taxon>Paraburkholderia</taxon>
    </lineage>
</organism>
<dbReference type="EMBL" id="CP038149">
    <property type="protein sequence ID" value="QBR00215.1"/>
    <property type="molecule type" value="Genomic_DNA"/>
</dbReference>
<evidence type="ECO:0000256" key="1">
    <source>
        <dbReference type="SAM" id="Phobius"/>
    </source>
</evidence>
<dbReference type="RefSeq" id="WP_134753669.1">
    <property type="nucleotide sequence ID" value="NZ_CP038149.1"/>
</dbReference>
<proteinExistence type="predicted"/>
<dbReference type="PANTHER" id="PTHR42941:SF1">
    <property type="entry name" value="SLL1037 PROTEIN"/>
    <property type="match status" value="1"/>
</dbReference>
<accession>A0A4P7D0S3</accession>
<keyword evidence="1" id="KW-0472">Membrane</keyword>